<dbReference type="OrthoDB" id="7260751at2"/>
<dbReference type="PANTHER" id="PTHR30419">
    <property type="entry name" value="HTH-TYPE TRANSCRIPTIONAL REGULATOR YBHD"/>
    <property type="match status" value="1"/>
</dbReference>
<accession>A0A1W2DYJ4</accession>
<dbReference type="Pfam" id="PF00126">
    <property type="entry name" value="HTH_1"/>
    <property type="match status" value="1"/>
</dbReference>
<reference evidence="6 7" key="1">
    <citation type="submission" date="2017-04" db="EMBL/GenBank/DDBJ databases">
        <authorList>
            <person name="Afonso C.L."/>
            <person name="Miller P.J."/>
            <person name="Scott M.A."/>
            <person name="Spackman E."/>
            <person name="Goraichik I."/>
            <person name="Dimitrov K.M."/>
            <person name="Suarez D.L."/>
            <person name="Swayne D.E."/>
        </authorList>
    </citation>
    <scope>NUCLEOTIDE SEQUENCE [LARGE SCALE GENOMIC DNA]</scope>
    <source>
        <strain evidence="6 7">CGMCC 1.12644</strain>
    </source>
</reference>
<organism evidence="6 7">
    <name type="scientific">Primorskyibacter flagellatus</name>
    <dbReference type="NCBI Taxonomy" id="1387277"/>
    <lineage>
        <taxon>Bacteria</taxon>
        <taxon>Pseudomonadati</taxon>
        <taxon>Pseudomonadota</taxon>
        <taxon>Alphaproteobacteria</taxon>
        <taxon>Rhodobacterales</taxon>
        <taxon>Roseobacteraceae</taxon>
        <taxon>Primorskyibacter</taxon>
    </lineage>
</organism>
<evidence type="ECO:0000259" key="5">
    <source>
        <dbReference type="PROSITE" id="PS50931"/>
    </source>
</evidence>
<evidence type="ECO:0000313" key="6">
    <source>
        <dbReference type="EMBL" id="SMD02509.1"/>
    </source>
</evidence>
<dbReference type="SUPFAM" id="SSF46785">
    <property type="entry name" value="Winged helix' DNA-binding domain"/>
    <property type="match status" value="1"/>
</dbReference>
<dbReference type="GO" id="GO:0005829">
    <property type="term" value="C:cytosol"/>
    <property type="evidence" value="ECO:0007669"/>
    <property type="project" value="TreeGrafter"/>
</dbReference>
<gene>
    <name evidence="6" type="ORF">SAMN06295998_11970</name>
</gene>
<evidence type="ECO:0000256" key="1">
    <source>
        <dbReference type="ARBA" id="ARBA00009437"/>
    </source>
</evidence>
<dbReference type="PROSITE" id="PS50931">
    <property type="entry name" value="HTH_LYSR"/>
    <property type="match status" value="1"/>
</dbReference>
<dbReference type="RefSeq" id="WP_084354123.1">
    <property type="nucleotide sequence ID" value="NZ_FWYD01000019.1"/>
</dbReference>
<dbReference type="Gene3D" id="3.40.190.10">
    <property type="entry name" value="Periplasmic binding protein-like II"/>
    <property type="match status" value="2"/>
</dbReference>
<dbReference type="InterPro" id="IPR050950">
    <property type="entry name" value="HTH-type_LysR_regulators"/>
</dbReference>
<keyword evidence="4" id="KW-0804">Transcription</keyword>
<keyword evidence="2" id="KW-0805">Transcription regulation</keyword>
<dbReference type="GO" id="GO:0003700">
    <property type="term" value="F:DNA-binding transcription factor activity"/>
    <property type="evidence" value="ECO:0007669"/>
    <property type="project" value="InterPro"/>
</dbReference>
<name>A0A1W2DYJ4_9RHOB</name>
<dbReference type="SUPFAM" id="SSF53850">
    <property type="entry name" value="Periplasmic binding protein-like II"/>
    <property type="match status" value="1"/>
</dbReference>
<keyword evidence="7" id="KW-1185">Reference proteome</keyword>
<dbReference type="EMBL" id="FWYD01000019">
    <property type="protein sequence ID" value="SMD02509.1"/>
    <property type="molecule type" value="Genomic_DNA"/>
</dbReference>
<dbReference type="STRING" id="1387277.SAMN06295998_11970"/>
<dbReference type="Proteomes" id="UP000192330">
    <property type="component" value="Unassembled WGS sequence"/>
</dbReference>
<dbReference type="AlphaFoldDB" id="A0A1W2DYJ4"/>
<dbReference type="Gene3D" id="1.10.10.10">
    <property type="entry name" value="Winged helix-like DNA-binding domain superfamily/Winged helix DNA-binding domain"/>
    <property type="match status" value="1"/>
</dbReference>
<dbReference type="CDD" id="cd05466">
    <property type="entry name" value="PBP2_LTTR_substrate"/>
    <property type="match status" value="1"/>
</dbReference>
<dbReference type="GO" id="GO:0003677">
    <property type="term" value="F:DNA binding"/>
    <property type="evidence" value="ECO:0007669"/>
    <property type="project" value="UniProtKB-KW"/>
</dbReference>
<keyword evidence="3 6" id="KW-0238">DNA-binding</keyword>
<protein>
    <submittedName>
        <fullName evidence="6">DNA-binding transcriptional regulator, LysR family</fullName>
    </submittedName>
</protein>
<feature type="domain" description="HTH lysR-type" evidence="5">
    <location>
        <begin position="8"/>
        <end position="65"/>
    </location>
</feature>
<sequence length="303" mass="33369">MPQSNRIRRLKHIEAFSAVISTGSFSAAARQLGVSQPAISQLIKALEDAIGAPLFIRRNGAIFPTNRAESLREDAVSLLAHLDRFQAQLSYGRTRVLSTIRLSASMSIASELLPDVVSQITLQHPDAMFYVSSVPLSAMVQSLVQGHIDFAFHTRPLEHPGLHNECIVEAPQVAVMTADNPLAGIEGLSIKDFDGQRIITSTRSDPAFHYFAELWRKNGVSVKTVLQSPFSGFSIRMVEAMSAVTFNNALVARKICERNPDLVMRSVEGVGFKTQFFLACADWQAKSVTRQILEEGFKMKALP</sequence>
<evidence type="ECO:0000256" key="2">
    <source>
        <dbReference type="ARBA" id="ARBA00023015"/>
    </source>
</evidence>
<dbReference type="PRINTS" id="PR00039">
    <property type="entry name" value="HTHLYSR"/>
</dbReference>
<evidence type="ECO:0000313" key="7">
    <source>
        <dbReference type="Proteomes" id="UP000192330"/>
    </source>
</evidence>
<evidence type="ECO:0000256" key="3">
    <source>
        <dbReference type="ARBA" id="ARBA00023125"/>
    </source>
</evidence>
<dbReference type="Pfam" id="PF03466">
    <property type="entry name" value="LysR_substrate"/>
    <property type="match status" value="1"/>
</dbReference>
<dbReference type="InterPro" id="IPR000847">
    <property type="entry name" value="LysR_HTH_N"/>
</dbReference>
<dbReference type="InterPro" id="IPR036388">
    <property type="entry name" value="WH-like_DNA-bd_sf"/>
</dbReference>
<dbReference type="InterPro" id="IPR005119">
    <property type="entry name" value="LysR_subst-bd"/>
</dbReference>
<proteinExistence type="inferred from homology"/>
<dbReference type="InterPro" id="IPR036390">
    <property type="entry name" value="WH_DNA-bd_sf"/>
</dbReference>
<comment type="similarity">
    <text evidence="1">Belongs to the LysR transcriptional regulatory family.</text>
</comment>
<evidence type="ECO:0000256" key="4">
    <source>
        <dbReference type="ARBA" id="ARBA00023163"/>
    </source>
</evidence>